<feature type="domain" description="HYR" evidence="2">
    <location>
        <begin position="111"/>
        <end position="195"/>
    </location>
</feature>
<protein>
    <submittedName>
        <fullName evidence="3">Hyalin</fullName>
    </submittedName>
</protein>
<dbReference type="InterPro" id="IPR011042">
    <property type="entry name" value="6-blade_b-propeller_TolB-like"/>
</dbReference>
<sequence length="223" mass="25212">MTLIWMDSGTLTLESLRLDGSNRRLLLSVPHISDWISFTMDSYSYFFGNPVQDTIEFFEKDLSSYMYSVWTVPPGSVEGIYYYNSAAEIQEPNICRLSNGGCQELCFPDGCKEVSPEIFGCPENIIKLTTVPEEVDWLEPSAKSRSSENSLPLMIESRSHEPNDTFPLGTTTVTYSFRDEKGNTKKCLFNVTLINESFTTSTLPNVTFTSRVCTGLLRNFNLH</sequence>
<dbReference type="Gene3D" id="2.120.10.30">
    <property type="entry name" value="TolB, C-terminal domain"/>
    <property type="match status" value="1"/>
</dbReference>
<dbReference type="PANTHER" id="PTHR24273">
    <property type="entry name" value="FI04643P-RELATED"/>
    <property type="match status" value="1"/>
</dbReference>
<name>A0A9Q1H423_HOLLE</name>
<comment type="caution">
    <text evidence="3">The sequence shown here is derived from an EMBL/GenBank/DDBJ whole genome shotgun (WGS) entry which is preliminary data.</text>
</comment>
<keyword evidence="4" id="KW-1185">Reference proteome</keyword>
<gene>
    <name evidence="3" type="ORF">HOLleu_25518</name>
</gene>
<proteinExistence type="predicted"/>
<evidence type="ECO:0000259" key="2">
    <source>
        <dbReference type="PROSITE" id="PS50825"/>
    </source>
</evidence>
<organism evidence="3 4">
    <name type="scientific">Holothuria leucospilota</name>
    <name type="common">Black long sea cucumber</name>
    <name type="synonym">Mertensiothuria leucospilota</name>
    <dbReference type="NCBI Taxonomy" id="206669"/>
    <lineage>
        <taxon>Eukaryota</taxon>
        <taxon>Metazoa</taxon>
        <taxon>Echinodermata</taxon>
        <taxon>Eleutherozoa</taxon>
        <taxon>Echinozoa</taxon>
        <taxon>Holothuroidea</taxon>
        <taxon>Aspidochirotacea</taxon>
        <taxon>Aspidochirotida</taxon>
        <taxon>Holothuriidae</taxon>
        <taxon>Holothuria</taxon>
    </lineage>
</organism>
<dbReference type="AlphaFoldDB" id="A0A9Q1H423"/>
<dbReference type="PANTHER" id="PTHR24273:SF32">
    <property type="entry name" value="HYALIN"/>
    <property type="match status" value="1"/>
</dbReference>
<dbReference type="Pfam" id="PF02494">
    <property type="entry name" value="HYR"/>
    <property type="match status" value="1"/>
</dbReference>
<reference evidence="3" key="1">
    <citation type="submission" date="2021-10" db="EMBL/GenBank/DDBJ databases">
        <title>Tropical sea cucumber genome reveals ecological adaptation and Cuvierian tubules defense mechanism.</title>
        <authorList>
            <person name="Chen T."/>
        </authorList>
    </citation>
    <scope>NUCLEOTIDE SEQUENCE</scope>
    <source>
        <strain evidence="3">Nanhai2018</strain>
        <tissue evidence="3">Muscle</tissue>
    </source>
</reference>
<keyword evidence="1" id="KW-0677">Repeat</keyword>
<dbReference type="EMBL" id="JAIZAY010000012">
    <property type="protein sequence ID" value="KAJ8032098.1"/>
    <property type="molecule type" value="Genomic_DNA"/>
</dbReference>
<dbReference type="Proteomes" id="UP001152320">
    <property type="component" value="Chromosome 12"/>
</dbReference>
<evidence type="ECO:0000313" key="3">
    <source>
        <dbReference type="EMBL" id="KAJ8032098.1"/>
    </source>
</evidence>
<evidence type="ECO:0000256" key="1">
    <source>
        <dbReference type="ARBA" id="ARBA00022737"/>
    </source>
</evidence>
<evidence type="ECO:0000313" key="4">
    <source>
        <dbReference type="Proteomes" id="UP001152320"/>
    </source>
</evidence>
<dbReference type="PROSITE" id="PS50825">
    <property type="entry name" value="HYR"/>
    <property type="match status" value="1"/>
</dbReference>
<accession>A0A9Q1H423</accession>
<dbReference type="InterPro" id="IPR003410">
    <property type="entry name" value="HYR_dom"/>
</dbReference>